<reference evidence="2" key="1">
    <citation type="submission" date="2023-06" db="EMBL/GenBank/DDBJ databases">
        <authorList>
            <person name="Jiang Y."/>
            <person name="Liu Q."/>
        </authorList>
    </citation>
    <scope>NUCLEOTIDE SEQUENCE</scope>
    <source>
        <strain evidence="2">CGMCC 1.12090</strain>
    </source>
</reference>
<evidence type="ECO:0000313" key="3">
    <source>
        <dbReference type="Proteomes" id="UP001169027"/>
    </source>
</evidence>
<dbReference type="Pfam" id="PF12697">
    <property type="entry name" value="Abhydrolase_6"/>
    <property type="match status" value="1"/>
</dbReference>
<dbReference type="Gene3D" id="3.40.50.1820">
    <property type="entry name" value="alpha/beta hydrolase"/>
    <property type="match status" value="1"/>
</dbReference>
<feature type="domain" description="AB hydrolase-1" evidence="1">
    <location>
        <begin position="67"/>
        <end position="263"/>
    </location>
</feature>
<name>A0ABT8SGG8_9BURK</name>
<organism evidence="2 3">
    <name type="scientific">Variovorax ginsengisoli</name>
    <dbReference type="NCBI Taxonomy" id="363844"/>
    <lineage>
        <taxon>Bacteria</taxon>
        <taxon>Pseudomonadati</taxon>
        <taxon>Pseudomonadota</taxon>
        <taxon>Betaproteobacteria</taxon>
        <taxon>Burkholderiales</taxon>
        <taxon>Comamonadaceae</taxon>
        <taxon>Variovorax</taxon>
    </lineage>
</organism>
<comment type="caution">
    <text evidence="2">The sequence shown here is derived from an EMBL/GenBank/DDBJ whole genome shotgun (WGS) entry which is preliminary data.</text>
</comment>
<dbReference type="InterPro" id="IPR029058">
    <property type="entry name" value="AB_hydrolase_fold"/>
</dbReference>
<dbReference type="InterPro" id="IPR000073">
    <property type="entry name" value="AB_hydrolase_1"/>
</dbReference>
<keyword evidence="2" id="KW-0378">Hydrolase</keyword>
<dbReference type="PANTHER" id="PTHR43689:SF8">
    <property type="entry name" value="ALPHA_BETA-HYDROLASES SUPERFAMILY PROTEIN"/>
    <property type="match status" value="1"/>
</dbReference>
<gene>
    <name evidence="2" type="ORF">Q2T77_34000</name>
</gene>
<evidence type="ECO:0000313" key="2">
    <source>
        <dbReference type="EMBL" id="MDO1537287.1"/>
    </source>
</evidence>
<protein>
    <submittedName>
        <fullName evidence="2">Alpha/beta fold hydrolase</fullName>
    </submittedName>
</protein>
<dbReference type="SUPFAM" id="SSF53474">
    <property type="entry name" value="alpha/beta-Hydrolases"/>
    <property type="match status" value="1"/>
</dbReference>
<keyword evidence="3" id="KW-1185">Reference proteome</keyword>
<dbReference type="EMBL" id="JAUKVY010000038">
    <property type="protein sequence ID" value="MDO1537287.1"/>
    <property type="molecule type" value="Genomic_DNA"/>
</dbReference>
<dbReference type="PANTHER" id="PTHR43689">
    <property type="entry name" value="HYDROLASE"/>
    <property type="match status" value="1"/>
</dbReference>
<evidence type="ECO:0000259" key="1">
    <source>
        <dbReference type="Pfam" id="PF12697"/>
    </source>
</evidence>
<proteinExistence type="predicted"/>
<dbReference type="GO" id="GO:0016787">
    <property type="term" value="F:hydrolase activity"/>
    <property type="evidence" value="ECO:0007669"/>
    <property type="project" value="UniProtKB-KW"/>
</dbReference>
<dbReference type="Proteomes" id="UP001169027">
    <property type="component" value="Unassembled WGS sequence"/>
</dbReference>
<sequence length="271" mass="28544">MMNIMRSSTMIDANVEHPGPEQIAHAFLTPRLPPQRLPLLLDGGEALRIATLEGEAALQRAGSGPAVLLLHGWEGHKPPIWLPSRPPLLDAGFSVLAMDLPAHGDSAGRQTSISQSARALGAVGEALEPSHAVIAHSIGSAVLAEALHAGLAAQRAVLVSAPAHYERYARGFAAAAGLDRTATEVMLALLRSAVGVDVREKSLLRRAPQLRQRALFIHSTDDRVVAIEDSLPGASAWPGPRHLRVEGLGHRPLLGNPAVVAAAIDFVATTH</sequence>
<accession>A0ABT8SGG8</accession>